<name>A0A1C7LQB6_GRIFR</name>
<dbReference type="InterPro" id="IPR011763">
    <property type="entry name" value="COA_CT_C"/>
</dbReference>
<protein>
    <submittedName>
        <fullName evidence="3">Uncharacterized protein</fullName>
    </submittedName>
</protein>
<dbReference type="SUPFAM" id="SSF52096">
    <property type="entry name" value="ClpP/crotonase"/>
    <property type="match status" value="2"/>
</dbReference>
<feature type="domain" description="CoA carboxyltransferase C-terminal" evidence="2">
    <location>
        <begin position="148"/>
        <end position="222"/>
    </location>
</feature>
<dbReference type="InterPro" id="IPR011762">
    <property type="entry name" value="COA_CT_N"/>
</dbReference>
<evidence type="ECO:0000259" key="1">
    <source>
        <dbReference type="PROSITE" id="PS50980"/>
    </source>
</evidence>
<dbReference type="OrthoDB" id="14612at2759"/>
<dbReference type="InterPro" id="IPR034733">
    <property type="entry name" value="AcCoA_carboxyl_beta"/>
</dbReference>
<dbReference type="AlphaFoldDB" id="A0A1C7LQB6"/>
<dbReference type="PROSITE" id="PS50989">
    <property type="entry name" value="COA_CT_CTER"/>
    <property type="match status" value="1"/>
</dbReference>
<dbReference type="EMBL" id="LUGG01000027">
    <property type="protein sequence ID" value="OBZ66941.1"/>
    <property type="molecule type" value="Genomic_DNA"/>
</dbReference>
<dbReference type="PROSITE" id="PS50980">
    <property type="entry name" value="COA_CT_NTER"/>
    <property type="match status" value="1"/>
</dbReference>
<gene>
    <name evidence="3" type="ORF">A0H81_13187</name>
</gene>
<dbReference type="GO" id="GO:0006633">
    <property type="term" value="P:fatty acid biosynthetic process"/>
    <property type="evidence" value="ECO:0007669"/>
    <property type="project" value="TreeGrafter"/>
</dbReference>
<dbReference type="GO" id="GO:0005739">
    <property type="term" value="C:mitochondrion"/>
    <property type="evidence" value="ECO:0007669"/>
    <property type="project" value="TreeGrafter"/>
</dbReference>
<accession>A0A1C7LQB6</accession>
<dbReference type="STRING" id="5627.A0A1C7LQB6"/>
<evidence type="ECO:0000313" key="4">
    <source>
        <dbReference type="Proteomes" id="UP000092993"/>
    </source>
</evidence>
<dbReference type="PANTHER" id="PTHR45728:SF3">
    <property type="entry name" value="ACETYL-COA CARBOXYLASE"/>
    <property type="match status" value="1"/>
</dbReference>
<dbReference type="InterPro" id="IPR049076">
    <property type="entry name" value="ACCA"/>
</dbReference>
<dbReference type="Proteomes" id="UP000092993">
    <property type="component" value="Unassembled WGS sequence"/>
</dbReference>
<reference evidence="3 4" key="1">
    <citation type="submission" date="2016-03" db="EMBL/GenBank/DDBJ databases">
        <title>Whole genome sequencing of Grifola frondosa 9006-11.</title>
        <authorList>
            <person name="Min B."/>
            <person name="Park H."/>
            <person name="Kim J.-G."/>
            <person name="Cho H."/>
            <person name="Oh Y.-L."/>
            <person name="Kong W.-S."/>
            <person name="Choi I.-G."/>
        </authorList>
    </citation>
    <scope>NUCLEOTIDE SEQUENCE [LARGE SCALE GENOMIC DNA]</scope>
    <source>
        <strain evidence="3 4">9006-11</strain>
    </source>
</reference>
<feature type="domain" description="CoA carboxyltransferase N-terminal" evidence="1">
    <location>
        <begin position="1"/>
        <end position="161"/>
    </location>
</feature>
<evidence type="ECO:0000259" key="2">
    <source>
        <dbReference type="PROSITE" id="PS50989"/>
    </source>
</evidence>
<dbReference type="InterPro" id="IPR029045">
    <property type="entry name" value="ClpP/crotonase-like_dom_sf"/>
</dbReference>
<evidence type="ECO:0000313" key="3">
    <source>
        <dbReference type="EMBL" id="OBZ66941.1"/>
    </source>
</evidence>
<dbReference type="GO" id="GO:0003989">
    <property type="term" value="F:acetyl-CoA carboxylase activity"/>
    <property type="evidence" value="ECO:0007669"/>
    <property type="project" value="InterPro"/>
</dbReference>
<comment type="caution">
    <text evidence="3">The sequence shown here is derived from an EMBL/GenBank/DDBJ whole genome shotgun (WGS) entry which is preliminary data.</text>
</comment>
<organism evidence="3 4">
    <name type="scientific">Grifola frondosa</name>
    <name type="common">Maitake</name>
    <name type="synonym">Polyporus frondosus</name>
    <dbReference type="NCBI Taxonomy" id="5627"/>
    <lineage>
        <taxon>Eukaryota</taxon>
        <taxon>Fungi</taxon>
        <taxon>Dikarya</taxon>
        <taxon>Basidiomycota</taxon>
        <taxon>Agaricomycotina</taxon>
        <taxon>Agaricomycetes</taxon>
        <taxon>Polyporales</taxon>
        <taxon>Grifolaceae</taxon>
        <taxon>Grifola</taxon>
    </lineage>
</organism>
<dbReference type="Gene3D" id="3.90.226.10">
    <property type="entry name" value="2-enoyl-CoA Hydratase, Chain A, domain 1"/>
    <property type="match status" value="2"/>
</dbReference>
<sequence>MIQSTQRREKAASAFAQWKLRTMESGDTRSLISLVSKMGWVECLKGSGLIAGETSRAYDDIFTITLVTARSVGIGAYLVRLGERAVQVEGQPIILTGAPALNKIMHKNGVSHLTAGSDLEGATHILEWLSYVPEAKGSSLPILDLADPWDRDIGYSPPKGPYDPRWFIEGKTDEQTSEWLSGFFDKGSFQETLSGWAQTVVVGRARLAGIPMGVIAVETRNH</sequence>
<proteinExistence type="predicted"/>
<dbReference type="PANTHER" id="PTHR45728">
    <property type="entry name" value="ACETYL-COA CARBOXYLASE, ISOFORM A"/>
    <property type="match status" value="1"/>
</dbReference>
<keyword evidence="4" id="KW-1185">Reference proteome</keyword>
<dbReference type="Pfam" id="PF01039">
    <property type="entry name" value="Carboxyl_trans"/>
    <property type="match status" value="1"/>
</dbReference>